<accession>A0A0C9WIP1</accession>
<evidence type="ECO:0000313" key="2">
    <source>
        <dbReference type="Proteomes" id="UP000054477"/>
    </source>
</evidence>
<evidence type="ECO:0000313" key="1">
    <source>
        <dbReference type="EMBL" id="KIJ93284.1"/>
    </source>
</evidence>
<protein>
    <submittedName>
        <fullName evidence="1">Uncharacterized protein</fullName>
    </submittedName>
</protein>
<feature type="non-terminal residue" evidence="1">
    <location>
        <position position="1"/>
    </location>
</feature>
<organism evidence="1 2">
    <name type="scientific">Laccaria amethystina LaAM-08-1</name>
    <dbReference type="NCBI Taxonomy" id="1095629"/>
    <lineage>
        <taxon>Eukaryota</taxon>
        <taxon>Fungi</taxon>
        <taxon>Dikarya</taxon>
        <taxon>Basidiomycota</taxon>
        <taxon>Agaricomycotina</taxon>
        <taxon>Agaricomycetes</taxon>
        <taxon>Agaricomycetidae</taxon>
        <taxon>Agaricales</taxon>
        <taxon>Agaricineae</taxon>
        <taxon>Hydnangiaceae</taxon>
        <taxon>Laccaria</taxon>
    </lineage>
</organism>
<reference evidence="1 2" key="1">
    <citation type="submission" date="2014-04" db="EMBL/GenBank/DDBJ databases">
        <authorList>
            <consortium name="DOE Joint Genome Institute"/>
            <person name="Kuo A."/>
            <person name="Kohler A."/>
            <person name="Nagy L.G."/>
            <person name="Floudas D."/>
            <person name="Copeland A."/>
            <person name="Barry K.W."/>
            <person name="Cichocki N."/>
            <person name="Veneault-Fourrey C."/>
            <person name="LaButti K."/>
            <person name="Lindquist E.A."/>
            <person name="Lipzen A."/>
            <person name="Lundell T."/>
            <person name="Morin E."/>
            <person name="Murat C."/>
            <person name="Sun H."/>
            <person name="Tunlid A."/>
            <person name="Henrissat B."/>
            <person name="Grigoriev I.V."/>
            <person name="Hibbett D.S."/>
            <person name="Martin F."/>
            <person name="Nordberg H.P."/>
            <person name="Cantor M.N."/>
            <person name="Hua S.X."/>
        </authorList>
    </citation>
    <scope>NUCLEOTIDE SEQUENCE [LARGE SCALE GENOMIC DNA]</scope>
    <source>
        <strain evidence="1 2">LaAM-08-1</strain>
    </source>
</reference>
<gene>
    <name evidence="1" type="ORF">K443DRAFT_112277</name>
</gene>
<dbReference type="AlphaFoldDB" id="A0A0C9WIP1"/>
<reference evidence="2" key="2">
    <citation type="submission" date="2015-01" db="EMBL/GenBank/DDBJ databases">
        <title>Evolutionary Origins and Diversification of the Mycorrhizal Mutualists.</title>
        <authorList>
            <consortium name="DOE Joint Genome Institute"/>
            <consortium name="Mycorrhizal Genomics Consortium"/>
            <person name="Kohler A."/>
            <person name="Kuo A."/>
            <person name="Nagy L.G."/>
            <person name="Floudas D."/>
            <person name="Copeland A."/>
            <person name="Barry K.W."/>
            <person name="Cichocki N."/>
            <person name="Veneault-Fourrey C."/>
            <person name="LaButti K."/>
            <person name="Lindquist E.A."/>
            <person name="Lipzen A."/>
            <person name="Lundell T."/>
            <person name="Morin E."/>
            <person name="Murat C."/>
            <person name="Riley R."/>
            <person name="Ohm R."/>
            <person name="Sun H."/>
            <person name="Tunlid A."/>
            <person name="Henrissat B."/>
            <person name="Grigoriev I.V."/>
            <person name="Hibbett D.S."/>
            <person name="Martin F."/>
        </authorList>
    </citation>
    <scope>NUCLEOTIDE SEQUENCE [LARGE SCALE GENOMIC DNA]</scope>
    <source>
        <strain evidence="2">LaAM-08-1</strain>
    </source>
</reference>
<dbReference type="Proteomes" id="UP000054477">
    <property type="component" value="Unassembled WGS sequence"/>
</dbReference>
<dbReference type="EMBL" id="KN838853">
    <property type="protein sequence ID" value="KIJ93284.1"/>
    <property type="molecule type" value="Genomic_DNA"/>
</dbReference>
<sequence length="64" mass="7174">DAASEALNACHSEVIWQFINQLWWSMSAYQIRLTGEAAQRTVQNQKGHCSVLRTAMMHLGAVLT</sequence>
<keyword evidence="2" id="KW-1185">Reference proteome</keyword>
<name>A0A0C9WIP1_9AGAR</name>
<proteinExistence type="predicted"/>
<dbReference type="HOGENOM" id="CLU_005726_10_0_1"/>